<sequence length="433" mass="50565">MKNFEKYHDLYLETDVLLFANVFMNYTIMYLKDDGLDPSHYVSAFGIFNNFLYKSSKAELKLMTNMDEYLIIENNIHKGIIITSYQYAKTNNLQCSDYEFSKLNSWIMYENMNALYLVAMTKYMFTEILGKVVSEKIPDIQSIVPDAKIGYILKVDLEAPLKNNIVFGKQIENVYKHMRIELLQTEEDKKIRRLASSPLYGKQFSTLARLRCSTFETEDIYRDQAERPDIFDLNYSGDLFLMKDETKGGPIGESVCLKPKMYSVLSAGHDPKTSDDPNSEDPKKKHGIQKAKASEIAPEEAEERAMKFFYHYSRNNTKIVDHKDIELAQVKVIKTALRKGKKYDNLAKNYGDYLKKLQAEKNPNDYIKTVAVKMFSNEEAYTIRLENYRNRYADEDLYISFEKLYALYYLIAKKKNRERSDDEIEQILKAMAI</sequence>
<keyword evidence="2" id="KW-1185">Reference proteome</keyword>
<reference evidence="1" key="1">
    <citation type="submission" date="2021-06" db="EMBL/GenBank/DDBJ databases">
        <authorList>
            <person name="Kallberg Y."/>
            <person name="Tangrot J."/>
            <person name="Rosling A."/>
        </authorList>
    </citation>
    <scope>NUCLEOTIDE SEQUENCE</scope>
    <source>
        <strain evidence="1">28 12/20/2015</strain>
    </source>
</reference>
<accession>A0ACA9NMS9</accession>
<organism evidence="1 2">
    <name type="scientific">Cetraspora pellucida</name>
    <dbReference type="NCBI Taxonomy" id="1433469"/>
    <lineage>
        <taxon>Eukaryota</taxon>
        <taxon>Fungi</taxon>
        <taxon>Fungi incertae sedis</taxon>
        <taxon>Mucoromycota</taxon>
        <taxon>Glomeromycotina</taxon>
        <taxon>Glomeromycetes</taxon>
        <taxon>Diversisporales</taxon>
        <taxon>Gigasporaceae</taxon>
        <taxon>Cetraspora</taxon>
    </lineage>
</organism>
<dbReference type="Proteomes" id="UP000789366">
    <property type="component" value="Unassembled WGS sequence"/>
</dbReference>
<protein>
    <submittedName>
        <fullName evidence="1">13450_t:CDS:1</fullName>
    </submittedName>
</protein>
<proteinExistence type="predicted"/>
<gene>
    <name evidence="1" type="ORF">SPELUC_LOCUS9430</name>
</gene>
<comment type="caution">
    <text evidence="1">The sequence shown here is derived from an EMBL/GenBank/DDBJ whole genome shotgun (WGS) entry which is preliminary data.</text>
</comment>
<evidence type="ECO:0000313" key="1">
    <source>
        <dbReference type="EMBL" id="CAG8665132.1"/>
    </source>
</evidence>
<evidence type="ECO:0000313" key="2">
    <source>
        <dbReference type="Proteomes" id="UP000789366"/>
    </source>
</evidence>
<dbReference type="EMBL" id="CAJVPW010015813">
    <property type="protein sequence ID" value="CAG8665132.1"/>
    <property type="molecule type" value="Genomic_DNA"/>
</dbReference>
<name>A0ACA9NMS9_9GLOM</name>